<dbReference type="RefSeq" id="WP_322913147.1">
    <property type="nucleotide sequence ID" value="NZ_JAXBCZ010000002.1"/>
</dbReference>
<keyword evidence="1" id="KW-0732">Signal</keyword>
<reference evidence="2 3" key="1">
    <citation type="submission" date="2023-06" db="EMBL/GenBank/DDBJ databases">
        <title>Actinomyces orist ORNL 0101 HMT-893 genome.</title>
        <authorList>
            <person name="Johnston C.D."/>
            <person name="Chen T."/>
            <person name="Dewhirst F.E."/>
        </authorList>
    </citation>
    <scope>NUCLEOTIDE SEQUENCE [LARGE SCALE GENOMIC DNA]</scope>
    <source>
        <strain evidence="2 3">ORNL 0101</strain>
    </source>
</reference>
<evidence type="ECO:0000313" key="2">
    <source>
        <dbReference type="EMBL" id="MEA1305710.1"/>
    </source>
</evidence>
<evidence type="ECO:0008006" key="4">
    <source>
        <dbReference type="Google" id="ProtNLM"/>
    </source>
</evidence>
<dbReference type="EMBL" id="JAXBCZ010000002">
    <property type="protein sequence ID" value="MEA1305710.1"/>
    <property type="molecule type" value="Genomic_DNA"/>
</dbReference>
<name>A0AAW9KKT3_9ACTO</name>
<dbReference type="AlphaFoldDB" id="A0AAW9KKT3"/>
<accession>A0AAW9KKT3</accession>
<feature type="chain" id="PRO_5043948123" description="Lipoprotein" evidence="1">
    <location>
        <begin position="31"/>
        <end position="318"/>
    </location>
</feature>
<gene>
    <name evidence="2" type="ORF">QU665_11645</name>
</gene>
<sequence>MTSTRPHLRRRRLIGSALAAAVLFAGAMSACSPNPSQLPQVESTALSASQVKERVSETPTSTDYYSTPIGEDFLHVSAPELTEKEKAQRGRQDRSGANSSIVARYRGADGSVLWAREIKPAVVNWLDDDDGSSAQDVAHDLLAWRPAGYAVVSPDGDYVSLVLRPPQMRPVLHDSDEDRNPLDVAAQRTHVLVLDAATGETVRTVEVSGLVLGQVLTNDALAVETARTYYPAGDGKGTVTVYSLTDTSAAPASFATDQWLTGIDDGALLLSPQSPATGRHDDMSVTLTRVDTRGRKLGIIEGVTAPDLKHWERPKQQQ</sequence>
<dbReference type="PROSITE" id="PS51257">
    <property type="entry name" value="PROKAR_LIPOPROTEIN"/>
    <property type="match status" value="1"/>
</dbReference>
<evidence type="ECO:0000256" key="1">
    <source>
        <dbReference type="SAM" id="SignalP"/>
    </source>
</evidence>
<feature type="signal peptide" evidence="1">
    <location>
        <begin position="1"/>
        <end position="30"/>
    </location>
</feature>
<keyword evidence="3" id="KW-1185">Reference proteome</keyword>
<protein>
    <recommendedName>
        <fullName evidence="4">Lipoprotein</fullName>
    </recommendedName>
</protein>
<dbReference type="SUPFAM" id="SSF50998">
    <property type="entry name" value="Quinoprotein alcohol dehydrogenase-like"/>
    <property type="match status" value="1"/>
</dbReference>
<dbReference type="InterPro" id="IPR011047">
    <property type="entry name" value="Quinoprotein_ADH-like_sf"/>
</dbReference>
<comment type="caution">
    <text evidence="2">The sequence shown here is derived from an EMBL/GenBank/DDBJ whole genome shotgun (WGS) entry which is preliminary data.</text>
</comment>
<organism evidence="2 3">
    <name type="scientific">Actinomyces oris</name>
    <dbReference type="NCBI Taxonomy" id="544580"/>
    <lineage>
        <taxon>Bacteria</taxon>
        <taxon>Bacillati</taxon>
        <taxon>Actinomycetota</taxon>
        <taxon>Actinomycetes</taxon>
        <taxon>Actinomycetales</taxon>
        <taxon>Actinomycetaceae</taxon>
        <taxon>Actinomyces</taxon>
    </lineage>
</organism>
<proteinExistence type="predicted"/>
<evidence type="ECO:0000313" key="3">
    <source>
        <dbReference type="Proteomes" id="UP001289581"/>
    </source>
</evidence>
<dbReference type="Proteomes" id="UP001289581">
    <property type="component" value="Unassembled WGS sequence"/>
</dbReference>